<dbReference type="InterPro" id="IPR049492">
    <property type="entry name" value="BD-FAE-like_dom"/>
</dbReference>
<dbReference type="InterPro" id="IPR050300">
    <property type="entry name" value="GDXG_lipolytic_enzyme"/>
</dbReference>
<gene>
    <name evidence="3" type="ORF">FB466_1236</name>
</gene>
<dbReference type="AlphaFoldDB" id="A0A543I716"/>
<proteinExistence type="predicted"/>
<dbReference type="Pfam" id="PF20434">
    <property type="entry name" value="BD-FAE"/>
    <property type="match status" value="1"/>
</dbReference>
<comment type="caution">
    <text evidence="3">The sequence shown here is derived from an EMBL/GenBank/DDBJ whole genome shotgun (WGS) entry which is preliminary data.</text>
</comment>
<reference evidence="3 4" key="1">
    <citation type="submission" date="2019-06" db="EMBL/GenBank/DDBJ databases">
        <title>Sequencing the genomes of 1000 actinobacteria strains.</title>
        <authorList>
            <person name="Klenk H.-P."/>
        </authorList>
    </citation>
    <scope>NUCLEOTIDE SEQUENCE [LARGE SCALE GENOMIC DNA]</scope>
    <source>
        <strain evidence="3 4">DSM 18031</strain>
    </source>
</reference>
<keyword evidence="1" id="KW-0378">Hydrolase</keyword>
<evidence type="ECO:0000259" key="2">
    <source>
        <dbReference type="Pfam" id="PF20434"/>
    </source>
</evidence>
<organism evidence="3 4">
    <name type="scientific">Klugiella xanthotipulae</name>
    <dbReference type="NCBI Taxonomy" id="244735"/>
    <lineage>
        <taxon>Bacteria</taxon>
        <taxon>Bacillati</taxon>
        <taxon>Actinomycetota</taxon>
        <taxon>Actinomycetes</taxon>
        <taxon>Micrococcales</taxon>
        <taxon>Microbacteriaceae</taxon>
        <taxon>Klugiella</taxon>
    </lineage>
</organism>
<feature type="domain" description="BD-FAE-like" evidence="2">
    <location>
        <begin position="6"/>
        <end position="197"/>
    </location>
</feature>
<dbReference type="PANTHER" id="PTHR48081">
    <property type="entry name" value="AB HYDROLASE SUPERFAMILY PROTEIN C4A8.06C"/>
    <property type="match status" value="1"/>
</dbReference>
<dbReference type="Gene3D" id="3.40.50.1820">
    <property type="entry name" value="alpha/beta hydrolase"/>
    <property type="match status" value="1"/>
</dbReference>
<sequence length="254" mass="27106">MWFPSDTHPAPLVLLWHGGFWRSLHDRAHVAPLAADLVRRGCVVAVFEYRRTGAGGDWSHTFQDVAAGADALPGLIEAAFPGRVDSQSIVYLGHSAGGQMALWAAVRHRLPGDAAGWRLEPPRVSRVVAIAPVTDLAAAFDADLGAGAVAELIGGSPAQYPERYAGIDPARLPAPDVPTWLVHGDADDRVPVAMSRAYTRTHLGGRPQQGGLDTVPGVDHFQVITPPHPAWERVVAHLIPPHPRPHTTSPSMPG</sequence>
<accession>A0A543I716</accession>
<dbReference type="InterPro" id="IPR029058">
    <property type="entry name" value="AB_hydrolase_fold"/>
</dbReference>
<dbReference type="EMBL" id="VFPN01000001">
    <property type="protein sequence ID" value="TQM66396.1"/>
    <property type="molecule type" value="Genomic_DNA"/>
</dbReference>
<dbReference type="SUPFAM" id="SSF53474">
    <property type="entry name" value="alpha/beta-Hydrolases"/>
    <property type="match status" value="1"/>
</dbReference>
<name>A0A543I716_9MICO</name>
<protein>
    <submittedName>
        <fullName evidence="3">Prolyl oligopeptidase family protein</fullName>
    </submittedName>
</protein>
<keyword evidence="4" id="KW-1185">Reference proteome</keyword>
<dbReference type="GO" id="GO:0016787">
    <property type="term" value="F:hydrolase activity"/>
    <property type="evidence" value="ECO:0007669"/>
    <property type="project" value="UniProtKB-KW"/>
</dbReference>
<dbReference type="RefSeq" id="WP_211344764.1">
    <property type="nucleotide sequence ID" value="NZ_BAAAYS010000003.1"/>
</dbReference>
<dbReference type="Proteomes" id="UP000318331">
    <property type="component" value="Unassembled WGS sequence"/>
</dbReference>
<evidence type="ECO:0000313" key="3">
    <source>
        <dbReference type="EMBL" id="TQM66396.1"/>
    </source>
</evidence>
<evidence type="ECO:0000256" key="1">
    <source>
        <dbReference type="ARBA" id="ARBA00022801"/>
    </source>
</evidence>
<evidence type="ECO:0000313" key="4">
    <source>
        <dbReference type="Proteomes" id="UP000318331"/>
    </source>
</evidence>